<organism evidence="2 3">
    <name type="scientific">Nocardiopsis tropica</name>
    <dbReference type="NCBI Taxonomy" id="109330"/>
    <lineage>
        <taxon>Bacteria</taxon>
        <taxon>Bacillati</taxon>
        <taxon>Actinomycetota</taxon>
        <taxon>Actinomycetes</taxon>
        <taxon>Streptosporangiales</taxon>
        <taxon>Nocardiopsidaceae</taxon>
        <taxon>Nocardiopsis</taxon>
    </lineage>
</organism>
<accession>A0ABU7KLG8</accession>
<dbReference type="RefSeq" id="WP_330157379.1">
    <property type="nucleotide sequence ID" value="NZ_BAAAJA010000028.1"/>
</dbReference>
<dbReference type="Proteomes" id="UP001348641">
    <property type="component" value="Unassembled WGS sequence"/>
</dbReference>
<name>A0ABU7KLG8_9ACTN</name>
<dbReference type="EMBL" id="JAUUCC010000011">
    <property type="protein sequence ID" value="MEE2050135.1"/>
    <property type="molecule type" value="Genomic_DNA"/>
</dbReference>
<reference evidence="2 3" key="1">
    <citation type="submission" date="2023-07" db="EMBL/GenBank/DDBJ databases">
        <authorList>
            <person name="Girao M."/>
            <person name="Carvalho M.F."/>
        </authorList>
    </citation>
    <scope>NUCLEOTIDE SEQUENCE [LARGE SCALE GENOMIC DNA]</scope>
    <source>
        <strain evidence="2 3">66/93</strain>
    </source>
</reference>
<evidence type="ECO:0000313" key="2">
    <source>
        <dbReference type="EMBL" id="MEE2050135.1"/>
    </source>
</evidence>
<feature type="region of interest" description="Disordered" evidence="1">
    <location>
        <begin position="78"/>
        <end position="103"/>
    </location>
</feature>
<evidence type="ECO:0000256" key="1">
    <source>
        <dbReference type="SAM" id="MobiDB-lite"/>
    </source>
</evidence>
<protein>
    <submittedName>
        <fullName evidence="2">Uncharacterized protein</fullName>
    </submittedName>
</protein>
<evidence type="ECO:0000313" key="3">
    <source>
        <dbReference type="Proteomes" id="UP001348641"/>
    </source>
</evidence>
<comment type="caution">
    <text evidence="2">The sequence shown here is derived from an EMBL/GenBank/DDBJ whole genome shotgun (WGS) entry which is preliminary data.</text>
</comment>
<proteinExistence type="predicted"/>
<sequence length="201" mass="22712">MNQRRQPESGPQQSLFRYRPEYGYEVVPDALPRRVRVDAEGMLWGEVPVVPVVSVTPPEEPRTRTGRGVEVLVVGERSSHGSAAGARRRPQAVPDLPGHDLKPDPLLAATPAEFIETMRRYRRWAGEPSFREMNRRVEFCSAAAFCATLRGDQLPKYSVLNAFVVACGGSEEDFQRWVTAWRRLDQNGEERPTMILLPPKD</sequence>
<gene>
    <name evidence="2" type="ORF">Q8A49_06465</name>
</gene>